<evidence type="ECO:0000313" key="3">
    <source>
        <dbReference type="Proteomes" id="UP000623967"/>
    </source>
</evidence>
<dbReference type="EMBL" id="JAESWB010000362">
    <property type="protein sequence ID" value="MBL4954702.1"/>
    <property type="molecule type" value="Genomic_DNA"/>
</dbReference>
<dbReference type="Proteomes" id="UP000623967">
    <property type="component" value="Unassembled WGS sequence"/>
</dbReference>
<feature type="transmembrane region" description="Helical" evidence="1">
    <location>
        <begin position="211"/>
        <end position="237"/>
    </location>
</feature>
<accession>A0ABS1TTR1</accession>
<feature type="transmembrane region" description="Helical" evidence="1">
    <location>
        <begin position="97"/>
        <end position="116"/>
    </location>
</feature>
<dbReference type="RefSeq" id="WP_202655939.1">
    <property type="nucleotide sequence ID" value="NZ_JAESWB010000362.1"/>
</dbReference>
<feature type="transmembrane region" description="Helical" evidence="1">
    <location>
        <begin position="7"/>
        <end position="26"/>
    </location>
</feature>
<feature type="transmembrane region" description="Helical" evidence="1">
    <location>
        <begin position="70"/>
        <end position="91"/>
    </location>
</feature>
<name>A0ABS1TTR1_9BACI</name>
<comment type="caution">
    <text evidence="2">The sequence shown here is derived from an EMBL/GenBank/DDBJ whole genome shotgun (WGS) entry which is preliminary data.</text>
</comment>
<keyword evidence="1" id="KW-0472">Membrane</keyword>
<organism evidence="2 3">
    <name type="scientific">Neobacillus paridis</name>
    <dbReference type="NCBI Taxonomy" id="2803862"/>
    <lineage>
        <taxon>Bacteria</taxon>
        <taxon>Bacillati</taxon>
        <taxon>Bacillota</taxon>
        <taxon>Bacilli</taxon>
        <taxon>Bacillales</taxon>
        <taxon>Bacillaceae</taxon>
        <taxon>Neobacillus</taxon>
    </lineage>
</organism>
<feature type="transmembrane region" description="Helical" evidence="1">
    <location>
        <begin position="174"/>
        <end position="191"/>
    </location>
</feature>
<feature type="transmembrane region" description="Helical" evidence="1">
    <location>
        <begin position="128"/>
        <end position="148"/>
    </location>
</feature>
<keyword evidence="1" id="KW-0812">Transmembrane</keyword>
<gene>
    <name evidence="2" type="ORF">JK635_21320</name>
</gene>
<feature type="transmembrane region" description="Helical" evidence="1">
    <location>
        <begin position="38"/>
        <end position="58"/>
    </location>
</feature>
<evidence type="ECO:0000256" key="1">
    <source>
        <dbReference type="SAM" id="Phobius"/>
    </source>
</evidence>
<feature type="transmembrane region" description="Helical" evidence="1">
    <location>
        <begin position="291"/>
        <end position="309"/>
    </location>
</feature>
<keyword evidence="1" id="KW-1133">Transmembrane helix</keyword>
<sequence>MIEKKPLSITFLLGSWGSASMIFLIGEAVFQSGALTGLMITTALLLAFLLNIPLLYSNSVSTCTTILKKAITYISYMGAMLLHLLIGSFILQVLVQLNVYMTLLLHLLLILIVIQLCNNWAFLKQGALFGNVSLLFGLAIFLPIYIYLQEGLETVYHNLLHYHPYVLHLNQQNYLSYFFICLVIFSGKLYWQLPTLKRFAGPQMGKGIRKLLVAIGIFTTLILSFSTMTIVAATQNFDLENPNAVLLYLIEKKSSSPIFHLVCMSLYGLSLLSAITIHFKKGKEDDQIRNWIPGMLLIVSSFISIVLLYKNISLLYVYVTFGLIIGITAIISFIMTGIQVIIFKKV</sequence>
<protein>
    <recommendedName>
        <fullName evidence="4">GerAB/ArcD/ProY family transporter</fullName>
    </recommendedName>
</protein>
<reference evidence="2 3" key="1">
    <citation type="submission" date="2021-01" db="EMBL/GenBank/DDBJ databases">
        <title>Genome public.</title>
        <authorList>
            <person name="Liu C."/>
            <person name="Sun Q."/>
        </authorList>
    </citation>
    <scope>NUCLEOTIDE SEQUENCE [LARGE SCALE GENOMIC DNA]</scope>
    <source>
        <strain evidence="2 3">YIM B02564</strain>
    </source>
</reference>
<feature type="transmembrane region" description="Helical" evidence="1">
    <location>
        <begin position="257"/>
        <end position="279"/>
    </location>
</feature>
<proteinExistence type="predicted"/>
<keyword evidence="3" id="KW-1185">Reference proteome</keyword>
<evidence type="ECO:0008006" key="4">
    <source>
        <dbReference type="Google" id="ProtNLM"/>
    </source>
</evidence>
<evidence type="ECO:0000313" key="2">
    <source>
        <dbReference type="EMBL" id="MBL4954702.1"/>
    </source>
</evidence>
<feature type="transmembrane region" description="Helical" evidence="1">
    <location>
        <begin position="315"/>
        <end position="343"/>
    </location>
</feature>